<proteinExistence type="predicted"/>
<keyword evidence="2" id="KW-1185">Reference proteome</keyword>
<reference evidence="2" key="1">
    <citation type="journal article" date="2019" name="Int. J. Syst. Evol. Microbiol.">
        <title>The Global Catalogue of Microorganisms (GCM) 10K type strain sequencing project: providing services to taxonomists for standard genome sequencing and annotation.</title>
        <authorList>
            <consortium name="The Broad Institute Genomics Platform"/>
            <consortium name="The Broad Institute Genome Sequencing Center for Infectious Disease"/>
            <person name="Wu L."/>
            <person name="Ma J."/>
        </authorList>
    </citation>
    <scope>NUCLEOTIDE SEQUENCE [LARGE SCALE GENOMIC DNA]</scope>
    <source>
        <strain evidence="2">CGMCC 1.10759</strain>
    </source>
</reference>
<dbReference type="RefSeq" id="WP_380600282.1">
    <property type="nucleotide sequence ID" value="NZ_JBHSDU010000004.1"/>
</dbReference>
<evidence type="ECO:0000313" key="1">
    <source>
        <dbReference type="EMBL" id="MFC4311602.1"/>
    </source>
</evidence>
<sequence>MTELCPPMPVTVRLQLANGRCAEIDLTGIEQLASVLWVYQALLEDVA</sequence>
<gene>
    <name evidence="1" type="ORF">ACFPN2_21060</name>
</gene>
<name>A0ABV8SVT8_9GAMM</name>
<dbReference type="EMBL" id="JBHSDU010000004">
    <property type="protein sequence ID" value="MFC4311602.1"/>
    <property type="molecule type" value="Genomic_DNA"/>
</dbReference>
<accession>A0ABV8SVT8</accession>
<evidence type="ECO:0000313" key="2">
    <source>
        <dbReference type="Proteomes" id="UP001595904"/>
    </source>
</evidence>
<organism evidence="1 2">
    <name type="scientific">Steroidobacter flavus</name>
    <dbReference type="NCBI Taxonomy" id="1842136"/>
    <lineage>
        <taxon>Bacteria</taxon>
        <taxon>Pseudomonadati</taxon>
        <taxon>Pseudomonadota</taxon>
        <taxon>Gammaproteobacteria</taxon>
        <taxon>Steroidobacterales</taxon>
        <taxon>Steroidobacteraceae</taxon>
        <taxon>Steroidobacter</taxon>
    </lineage>
</organism>
<dbReference type="Proteomes" id="UP001595904">
    <property type="component" value="Unassembled WGS sequence"/>
</dbReference>
<protein>
    <submittedName>
        <fullName evidence="1">Uncharacterized protein</fullName>
    </submittedName>
</protein>
<comment type="caution">
    <text evidence="1">The sequence shown here is derived from an EMBL/GenBank/DDBJ whole genome shotgun (WGS) entry which is preliminary data.</text>
</comment>